<keyword evidence="3" id="KW-0479">Metal-binding</keyword>
<keyword evidence="6" id="KW-0106">Calcium</keyword>
<dbReference type="PANTHER" id="PTHR33938:SF13">
    <property type="entry name" value="CARBOXYLIC ESTER HYDROLASE"/>
    <property type="match status" value="1"/>
</dbReference>
<dbReference type="Proteomes" id="UP000275385">
    <property type="component" value="Unassembled WGS sequence"/>
</dbReference>
<keyword evidence="7" id="KW-1015">Disulfide bond</keyword>
<evidence type="ECO:0000256" key="8">
    <source>
        <dbReference type="RuleBase" id="RU361238"/>
    </source>
</evidence>
<keyword evidence="4" id="KW-0732">Signal</keyword>
<dbReference type="InterPro" id="IPR029058">
    <property type="entry name" value="AB_hydrolase_fold"/>
</dbReference>
<evidence type="ECO:0000256" key="3">
    <source>
        <dbReference type="ARBA" id="ARBA00022723"/>
    </source>
</evidence>
<evidence type="ECO:0000256" key="4">
    <source>
        <dbReference type="ARBA" id="ARBA00022729"/>
    </source>
</evidence>
<evidence type="ECO:0000256" key="7">
    <source>
        <dbReference type="ARBA" id="ARBA00023157"/>
    </source>
</evidence>
<gene>
    <name evidence="9" type="ORF">DL546_008627</name>
</gene>
<dbReference type="OrthoDB" id="3039123at2759"/>
<keyword evidence="10" id="KW-1185">Reference proteome</keyword>
<evidence type="ECO:0000313" key="10">
    <source>
        <dbReference type="Proteomes" id="UP000275385"/>
    </source>
</evidence>
<dbReference type="STRING" id="177199.A0A420YJ24"/>
<keyword evidence="2" id="KW-0719">Serine esterase</keyword>
<dbReference type="AlphaFoldDB" id="A0A420YJ24"/>
<comment type="caution">
    <text evidence="9">The sequence shown here is derived from an EMBL/GenBank/DDBJ whole genome shotgun (WGS) entry which is preliminary data.</text>
</comment>
<dbReference type="GO" id="GO:0046872">
    <property type="term" value="F:metal ion binding"/>
    <property type="evidence" value="ECO:0007669"/>
    <property type="project" value="UniProtKB-KW"/>
</dbReference>
<dbReference type="GO" id="GO:0030600">
    <property type="term" value="F:feruloyl esterase activity"/>
    <property type="evidence" value="ECO:0007669"/>
    <property type="project" value="UniProtKB-ARBA"/>
</dbReference>
<keyword evidence="5 8" id="KW-0378">Hydrolase</keyword>
<dbReference type="PANTHER" id="PTHR33938">
    <property type="entry name" value="FERULOYL ESTERASE B-RELATED"/>
    <property type="match status" value="1"/>
</dbReference>
<proteinExistence type="inferred from homology"/>
<dbReference type="InterPro" id="IPR011118">
    <property type="entry name" value="Tannase/feruloyl_esterase"/>
</dbReference>
<accession>A0A420YJ24</accession>
<evidence type="ECO:0000256" key="6">
    <source>
        <dbReference type="ARBA" id="ARBA00022837"/>
    </source>
</evidence>
<dbReference type="SUPFAM" id="SSF53474">
    <property type="entry name" value="alpha/beta-Hydrolases"/>
    <property type="match status" value="1"/>
</dbReference>
<evidence type="ECO:0000256" key="2">
    <source>
        <dbReference type="ARBA" id="ARBA00022487"/>
    </source>
</evidence>
<dbReference type="EMBL" id="QVQW01000007">
    <property type="protein sequence ID" value="RKU47864.1"/>
    <property type="molecule type" value="Genomic_DNA"/>
</dbReference>
<dbReference type="EC" id="3.1.1.-" evidence="8"/>
<evidence type="ECO:0000313" key="9">
    <source>
        <dbReference type="EMBL" id="RKU47864.1"/>
    </source>
</evidence>
<evidence type="ECO:0000256" key="1">
    <source>
        <dbReference type="ARBA" id="ARBA00006249"/>
    </source>
</evidence>
<reference evidence="9 10" key="1">
    <citation type="submission" date="2018-08" db="EMBL/GenBank/DDBJ databases">
        <title>Draft genome of the lignicolous fungus Coniochaeta pulveracea.</title>
        <authorList>
            <person name="Borstlap C.J."/>
            <person name="De Witt R.N."/>
            <person name="Botha A."/>
            <person name="Volschenk H."/>
        </authorList>
    </citation>
    <scope>NUCLEOTIDE SEQUENCE [LARGE SCALE GENOMIC DNA]</scope>
    <source>
        <strain evidence="9 10">CAB683</strain>
    </source>
</reference>
<sequence>MANLSTGFQGCIPDTFSNVTLFGAQIQAINANPVTGYSYPVLDGWRYSQPSVPVENATFCNVTVTYTHPGQNDSITAEVWLPLEDSWNGRLQAIGGGGWVAGRFVLSYAGMAGAIVDGYATASTDAGLSSDSSLVDWGLASPGNLNLVALDNFGQRSLGSHHQTGIEDYYGRPVDYSYWNACSNGGRQAGVLAQQYPDAYNGIIAAAPGLYWTELAVSSVWPAVFMDVTKQYPRNCELNQLTTLAIAECDGLDGVKDGLIANPEECRATFSPWDHVGTRFTCSDTNATMAISTAAASVAEATWDGPKYSNGDFMWYGYEIGVDLSTAARTTCGTNGTCVPAGRVTSVFWYLEYVLRDLTANVTSLTHAQYDQLYLAMKRAFAGSVQAAEPRISGFQQAGGKMITYHGLADTSITPNSTLHYYQEVSHALPNITDFYRYYRVPGLGHCWGGNGGQPVHLFDQLRQWVENGTAPEASPVTVTLPTNETMAEVLCPWPKQAVLVQDPHGDFANTTDSWLCR</sequence>
<name>A0A420YJ24_9PEZI</name>
<comment type="similarity">
    <text evidence="1 8">Belongs to the tannase family.</text>
</comment>
<evidence type="ECO:0000256" key="5">
    <source>
        <dbReference type="ARBA" id="ARBA00022801"/>
    </source>
</evidence>
<protein>
    <recommendedName>
        <fullName evidence="8">Carboxylic ester hydrolase</fullName>
        <ecNumber evidence="8">3.1.1.-</ecNumber>
    </recommendedName>
</protein>
<organism evidence="9 10">
    <name type="scientific">Coniochaeta pulveracea</name>
    <dbReference type="NCBI Taxonomy" id="177199"/>
    <lineage>
        <taxon>Eukaryota</taxon>
        <taxon>Fungi</taxon>
        <taxon>Dikarya</taxon>
        <taxon>Ascomycota</taxon>
        <taxon>Pezizomycotina</taxon>
        <taxon>Sordariomycetes</taxon>
        <taxon>Sordariomycetidae</taxon>
        <taxon>Coniochaetales</taxon>
        <taxon>Coniochaetaceae</taxon>
        <taxon>Coniochaeta</taxon>
    </lineage>
</organism>
<dbReference type="Pfam" id="PF07519">
    <property type="entry name" value="Tannase"/>
    <property type="match status" value="1"/>
</dbReference>